<protein>
    <submittedName>
        <fullName evidence="1">Uncharacterized protein</fullName>
    </submittedName>
</protein>
<organism evidence="1">
    <name type="scientific">viral metagenome</name>
    <dbReference type="NCBI Taxonomy" id="1070528"/>
    <lineage>
        <taxon>unclassified sequences</taxon>
        <taxon>metagenomes</taxon>
        <taxon>organismal metagenomes</taxon>
    </lineage>
</organism>
<name>A0A6M3LXK9_9ZZZZ</name>
<evidence type="ECO:0000313" key="1">
    <source>
        <dbReference type="EMBL" id="QJB00058.1"/>
    </source>
</evidence>
<proteinExistence type="predicted"/>
<reference evidence="1" key="1">
    <citation type="submission" date="2020-03" db="EMBL/GenBank/DDBJ databases">
        <title>The deep terrestrial virosphere.</title>
        <authorList>
            <person name="Holmfeldt K."/>
            <person name="Nilsson E."/>
            <person name="Simone D."/>
            <person name="Lopez-Fernandez M."/>
            <person name="Wu X."/>
            <person name="de Brujin I."/>
            <person name="Lundin D."/>
            <person name="Andersson A."/>
            <person name="Bertilsson S."/>
            <person name="Dopson M."/>
        </authorList>
    </citation>
    <scope>NUCLEOTIDE SEQUENCE</scope>
    <source>
        <strain evidence="1">MM171A00709</strain>
    </source>
</reference>
<gene>
    <name evidence="1" type="ORF">MM171A00709_0023</name>
</gene>
<dbReference type="AlphaFoldDB" id="A0A6M3LXK9"/>
<accession>A0A6M3LXK9</accession>
<dbReference type="EMBL" id="MT143679">
    <property type="protein sequence ID" value="QJB00058.1"/>
    <property type="molecule type" value="Genomic_DNA"/>
</dbReference>
<sequence length="178" mass="20824">MDLLDKWMKQQLTLEDVVKEVKRIADANSIYLRTDSNKSHDRGAEQIADIIMGIYGQFHHPEREMGGFTHAFVTNDFNRYFRKADILNTRAAVIYHEYFHNWAPSSPNWRKRCLGAPLPGVDPIYAIEIEMEENGWPDPRIERCKEHNLFFNRKSIDCSECDRCTHCNLFSAHQHGLV</sequence>